<organism evidence="2 3">
    <name type="scientific">Guptibacillus hwajinpoensis</name>
    <dbReference type="NCBI Taxonomy" id="208199"/>
    <lineage>
        <taxon>Bacteria</taxon>
        <taxon>Bacillati</taxon>
        <taxon>Bacillota</taxon>
        <taxon>Bacilli</taxon>
        <taxon>Bacillales</taxon>
        <taxon>Guptibacillaceae</taxon>
        <taxon>Guptibacillus</taxon>
    </lineage>
</organism>
<feature type="transmembrane region" description="Helical" evidence="1">
    <location>
        <begin position="441"/>
        <end position="464"/>
    </location>
</feature>
<feature type="transmembrane region" description="Helical" evidence="1">
    <location>
        <begin position="270"/>
        <end position="291"/>
    </location>
</feature>
<gene>
    <name evidence="2" type="ORF">AB986_13355</name>
</gene>
<keyword evidence="1" id="KW-0472">Membrane</keyword>
<dbReference type="RefSeq" id="WP_048311612.1">
    <property type="nucleotide sequence ID" value="NZ_CP119526.1"/>
</dbReference>
<keyword evidence="3" id="KW-1185">Reference proteome</keyword>
<feature type="transmembrane region" description="Helical" evidence="1">
    <location>
        <begin position="193"/>
        <end position="212"/>
    </location>
</feature>
<feature type="transmembrane region" description="Helical" evidence="1">
    <location>
        <begin position="411"/>
        <end position="429"/>
    </location>
</feature>
<keyword evidence="1" id="KW-1133">Transmembrane helix</keyword>
<dbReference type="STRING" id="157733.AB986_13355"/>
<sequence>MYCTTCGNEVPFGDNYCPNDGTFQQHDLQQHVTSGATPKFCSDCGTSNTDEHLYCMKCGAFQLTFIPFKFERTKEKVAAPSQALPDLSGINKRMALLCAFLAFLLVGIASFIIAESFQGETVSLQEAIAEYARVGQEGILYDFYDNGEANLPTDPYTGMTDYWMATHLLNSKVSFDSTFDDETYKGGVYLESGYIILLLIPLIALLLSGYLYGRRNPLDTQQYWISSLLIGAVYGGLTAIVAIFAGFSFSGEVADDWYSASLAIENNYPFLKAFFVAFFIGTVFSFIGCLLGSGTLKSLTSSPLKEGVRTITMGITSCIVITMAVFYGFIVDDLRLLGLEDIPTSVFVFTIVQLGFLLWNVLNLSSLSLNMSGYGENVQIDFSTLAGMKVIPTVTDQDITMLLNNVQDLRFYLLLGLLLPITLFVWAGYRMQQEGSVRIHQIAMFGFIYALFMSLLVAGTNIGIDFYSSPITDSSLEMEELPTLFYGFSAISTFFKCFIFSTLLAIGGAYWKKQRTNK</sequence>
<evidence type="ECO:0000313" key="3">
    <source>
        <dbReference type="Proteomes" id="UP000035996"/>
    </source>
</evidence>
<comment type="caution">
    <text evidence="2">The sequence shown here is derived from an EMBL/GenBank/DDBJ whole genome shotgun (WGS) entry which is preliminary data.</text>
</comment>
<accession>A0A0J6FRD7</accession>
<dbReference type="AlphaFoldDB" id="A0A0J6FRD7"/>
<dbReference type="OrthoDB" id="1707224at2"/>
<evidence type="ECO:0008006" key="4">
    <source>
        <dbReference type="Google" id="ProtNLM"/>
    </source>
</evidence>
<proteinExistence type="predicted"/>
<dbReference type="EMBL" id="LELK01000004">
    <property type="protein sequence ID" value="KMM36897.1"/>
    <property type="molecule type" value="Genomic_DNA"/>
</dbReference>
<name>A0A0J6FRD7_9BACL</name>
<feature type="transmembrane region" description="Helical" evidence="1">
    <location>
        <begin position="311"/>
        <end position="330"/>
    </location>
</feature>
<feature type="transmembrane region" description="Helical" evidence="1">
    <location>
        <begin position="224"/>
        <end position="250"/>
    </location>
</feature>
<evidence type="ECO:0000313" key="2">
    <source>
        <dbReference type="EMBL" id="KMM36897.1"/>
    </source>
</evidence>
<keyword evidence="1" id="KW-0812">Transmembrane</keyword>
<feature type="transmembrane region" description="Helical" evidence="1">
    <location>
        <begin position="484"/>
        <end position="511"/>
    </location>
</feature>
<dbReference type="Proteomes" id="UP000035996">
    <property type="component" value="Unassembled WGS sequence"/>
</dbReference>
<reference evidence="2" key="1">
    <citation type="submission" date="2015-06" db="EMBL/GenBank/DDBJ databases">
        <authorList>
            <person name="Liu B."/>
            <person name="Wang J."/>
            <person name="Zhu Y."/>
            <person name="Liu G."/>
            <person name="Chen Q."/>
            <person name="Zheng C."/>
            <person name="Che J."/>
            <person name="Ge C."/>
            <person name="Shi H."/>
            <person name="Pan Z."/>
            <person name="Liu X."/>
        </authorList>
    </citation>
    <scope>NUCLEOTIDE SEQUENCE [LARGE SCALE GENOMIC DNA]</scope>
    <source>
        <strain evidence="2">DSM 16346</strain>
    </source>
</reference>
<feature type="transmembrane region" description="Helical" evidence="1">
    <location>
        <begin position="94"/>
        <end position="114"/>
    </location>
</feature>
<evidence type="ECO:0000256" key="1">
    <source>
        <dbReference type="SAM" id="Phobius"/>
    </source>
</evidence>
<protein>
    <recommendedName>
        <fullName evidence="4">DZANK-type domain-containing protein</fullName>
    </recommendedName>
</protein>